<feature type="non-terminal residue" evidence="2">
    <location>
        <position position="1"/>
    </location>
</feature>
<feature type="transmembrane region" description="Helical" evidence="1">
    <location>
        <begin position="29"/>
        <end position="60"/>
    </location>
</feature>
<keyword evidence="1" id="KW-1133">Transmembrane helix</keyword>
<evidence type="ECO:0000313" key="2">
    <source>
        <dbReference type="EMBL" id="CAF1840308.1"/>
    </source>
</evidence>
<name>A0A816JWR7_BRANA</name>
<organism evidence="2">
    <name type="scientific">Brassica napus</name>
    <name type="common">Rape</name>
    <dbReference type="NCBI Taxonomy" id="3708"/>
    <lineage>
        <taxon>Eukaryota</taxon>
        <taxon>Viridiplantae</taxon>
        <taxon>Streptophyta</taxon>
        <taxon>Embryophyta</taxon>
        <taxon>Tracheophyta</taxon>
        <taxon>Spermatophyta</taxon>
        <taxon>Magnoliopsida</taxon>
        <taxon>eudicotyledons</taxon>
        <taxon>Gunneridae</taxon>
        <taxon>Pentapetalae</taxon>
        <taxon>rosids</taxon>
        <taxon>malvids</taxon>
        <taxon>Brassicales</taxon>
        <taxon>Brassicaceae</taxon>
        <taxon>Brassiceae</taxon>
        <taxon>Brassica</taxon>
    </lineage>
</organism>
<sequence length="64" mass="7544">FHALLHLINVLSLVIYDSARKLSLNICSFLLFIACTLSHLFFLVVYINIFEFWLVLMFLLKICH</sequence>
<evidence type="ECO:0000256" key="1">
    <source>
        <dbReference type="SAM" id="Phobius"/>
    </source>
</evidence>
<reference evidence="2" key="1">
    <citation type="submission" date="2021-01" db="EMBL/GenBank/DDBJ databases">
        <authorList>
            <consortium name="Genoscope - CEA"/>
            <person name="William W."/>
        </authorList>
    </citation>
    <scope>NUCLEOTIDE SEQUENCE</scope>
</reference>
<keyword evidence="1" id="KW-0472">Membrane</keyword>
<keyword evidence="1" id="KW-0812">Transmembrane</keyword>
<dbReference type="EMBL" id="HG994368">
    <property type="protein sequence ID" value="CAF1840308.1"/>
    <property type="molecule type" value="Genomic_DNA"/>
</dbReference>
<protein>
    <submittedName>
        <fullName evidence="2">(rape) hypothetical protein</fullName>
    </submittedName>
</protein>
<dbReference type="Proteomes" id="UP001295469">
    <property type="component" value="Chromosome C04"/>
</dbReference>
<dbReference type="AlphaFoldDB" id="A0A816JWR7"/>
<accession>A0A816JWR7</accession>
<proteinExistence type="predicted"/>
<gene>
    <name evidence="2" type="ORF">DARMORV10_C04P28940.1</name>
</gene>